<gene>
    <name evidence="1" type="ORF">SNEC2469_LOCUS25129</name>
</gene>
<dbReference type="EMBL" id="CAJNJA010049159">
    <property type="protein sequence ID" value="CAE7835916.1"/>
    <property type="molecule type" value="Genomic_DNA"/>
</dbReference>
<evidence type="ECO:0000313" key="1">
    <source>
        <dbReference type="EMBL" id="CAE7835916.1"/>
    </source>
</evidence>
<protein>
    <submittedName>
        <fullName evidence="1">Uncharacterized protein</fullName>
    </submittedName>
</protein>
<dbReference type="Proteomes" id="UP000601435">
    <property type="component" value="Unassembled WGS sequence"/>
</dbReference>
<dbReference type="OrthoDB" id="408396at2759"/>
<accession>A0A812ZRN9</accession>
<proteinExistence type="predicted"/>
<feature type="non-terminal residue" evidence="1">
    <location>
        <position position="1"/>
    </location>
</feature>
<comment type="caution">
    <text evidence="1">The sequence shown here is derived from an EMBL/GenBank/DDBJ whole genome shotgun (WGS) entry which is preliminary data.</text>
</comment>
<feature type="non-terminal residue" evidence="1">
    <location>
        <position position="122"/>
    </location>
</feature>
<sequence length="122" mass="13014">CAILTNGEMPKRVSAFECSKEEGFMGVFKGQTEGFPMPCQGYDVAGDEAGGGCPHKKGACLKNEELYLGKCFKSCATLTQNQYSVRTGAETCCSTENVFSCMSPSNTKFSPDYNVGGGMNSK</sequence>
<reference evidence="1" key="1">
    <citation type="submission" date="2021-02" db="EMBL/GenBank/DDBJ databases">
        <authorList>
            <person name="Dougan E. K."/>
            <person name="Rhodes N."/>
            <person name="Thang M."/>
            <person name="Chan C."/>
        </authorList>
    </citation>
    <scope>NUCLEOTIDE SEQUENCE</scope>
</reference>
<name>A0A812ZRN9_9DINO</name>
<organism evidence="1 2">
    <name type="scientific">Symbiodinium necroappetens</name>
    <dbReference type="NCBI Taxonomy" id="1628268"/>
    <lineage>
        <taxon>Eukaryota</taxon>
        <taxon>Sar</taxon>
        <taxon>Alveolata</taxon>
        <taxon>Dinophyceae</taxon>
        <taxon>Suessiales</taxon>
        <taxon>Symbiodiniaceae</taxon>
        <taxon>Symbiodinium</taxon>
    </lineage>
</organism>
<dbReference type="AlphaFoldDB" id="A0A812ZRN9"/>
<keyword evidence="2" id="KW-1185">Reference proteome</keyword>
<evidence type="ECO:0000313" key="2">
    <source>
        <dbReference type="Proteomes" id="UP000601435"/>
    </source>
</evidence>